<proteinExistence type="inferred from homology"/>
<sequence>MFCFINNYEYSVNIESLFIEFDFNGKALALALALANKGIFVTVVDFSEERGREVASLIEEENSKFHPNLGFLSALFVRCDISNSSHKAAERPGAIINLRSASGLYPMYKAPIKGVVMFTRSLLPYKRRGIRINVLCPEFVQTDIGLSIDSKIIDITQGFGPMEMVIKGLLNLSQMKVKRALVYGLQIEEAWNNGLVPGKKQNTRCFLQAVGIIAAVGDFVKDLRVGTSAALVNYRGYSEFVTAGQMGSGKVVLVTTAARGTGQFAVQVLKKEFPKGVDIVYESVGGQMLGLCLNSVAIQGSLIIISMISQMQLNISIQVSVGKVVVCIDPSQPSKLCFQWDSQCDWELMRGLSYRTVAH</sequence>
<accession>A0A218XGB9</accession>
<dbReference type="Gene3D" id="3.40.50.720">
    <property type="entry name" value="NAD(P)-binding Rossmann-like Domain"/>
    <property type="match status" value="2"/>
</dbReference>
<dbReference type="SUPFAM" id="SSF51735">
    <property type="entry name" value="NAD(P)-binding Rossmann-fold domains"/>
    <property type="match status" value="2"/>
</dbReference>
<dbReference type="PANTHER" id="PTHR44229:SF4">
    <property type="entry name" value="15-HYDROXYPROSTAGLANDIN DEHYDROGENASE [NAD(+)]"/>
    <property type="match status" value="1"/>
</dbReference>
<protein>
    <submittedName>
        <fullName evidence="3">Uncharacterized protein</fullName>
    </submittedName>
</protein>
<evidence type="ECO:0000313" key="4">
    <source>
        <dbReference type="Proteomes" id="UP000197138"/>
    </source>
</evidence>
<evidence type="ECO:0000313" key="3">
    <source>
        <dbReference type="EMBL" id="OWM83729.1"/>
    </source>
</evidence>
<keyword evidence="2" id="KW-0560">Oxidoreductase</keyword>
<name>A0A218XGB9_PUNGR</name>
<dbReference type="AlphaFoldDB" id="A0A218XGB9"/>
<comment type="similarity">
    <text evidence="1">Belongs to the short-chain dehydrogenases/reductases (SDR) family.</text>
</comment>
<dbReference type="PANTHER" id="PTHR44229">
    <property type="entry name" value="15-HYDROXYPROSTAGLANDIN DEHYDROGENASE [NAD(+)]"/>
    <property type="match status" value="1"/>
</dbReference>
<evidence type="ECO:0000256" key="2">
    <source>
        <dbReference type="ARBA" id="ARBA00023002"/>
    </source>
</evidence>
<dbReference type="GO" id="GO:0016616">
    <property type="term" value="F:oxidoreductase activity, acting on the CH-OH group of donors, NAD or NADP as acceptor"/>
    <property type="evidence" value="ECO:0007669"/>
    <property type="project" value="TreeGrafter"/>
</dbReference>
<organism evidence="3 4">
    <name type="scientific">Punica granatum</name>
    <name type="common">Pomegranate</name>
    <dbReference type="NCBI Taxonomy" id="22663"/>
    <lineage>
        <taxon>Eukaryota</taxon>
        <taxon>Viridiplantae</taxon>
        <taxon>Streptophyta</taxon>
        <taxon>Embryophyta</taxon>
        <taxon>Tracheophyta</taxon>
        <taxon>Spermatophyta</taxon>
        <taxon>Magnoliopsida</taxon>
        <taxon>eudicotyledons</taxon>
        <taxon>Gunneridae</taxon>
        <taxon>Pentapetalae</taxon>
        <taxon>rosids</taxon>
        <taxon>malvids</taxon>
        <taxon>Myrtales</taxon>
        <taxon>Lythraceae</taxon>
        <taxon>Punica</taxon>
    </lineage>
</organism>
<evidence type="ECO:0000256" key="1">
    <source>
        <dbReference type="ARBA" id="ARBA00006484"/>
    </source>
</evidence>
<gene>
    <name evidence="3" type="ORF">CDL15_Pgr004159</name>
</gene>
<reference evidence="4" key="1">
    <citation type="journal article" date="2017" name="Plant J.">
        <title>The pomegranate (Punica granatum L.) genome and the genomics of punicalagin biosynthesis.</title>
        <authorList>
            <person name="Qin G."/>
            <person name="Xu C."/>
            <person name="Ming R."/>
            <person name="Tang H."/>
            <person name="Guyot R."/>
            <person name="Kramer E.M."/>
            <person name="Hu Y."/>
            <person name="Yi X."/>
            <person name="Qi Y."/>
            <person name="Xu X."/>
            <person name="Gao Z."/>
            <person name="Pan H."/>
            <person name="Jian J."/>
            <person name="Tian Y."/>
            <person name="Yue Z."/>
            <person name="Xu Y."/>
        </authorList>
    </citation>
    <scope>NUCLEOTIDE SEQUENCE [LARGE SCALE GENOMIC DNA]</scope>
    <source>
        <strain evidence="4">cv. Dabenzi</strain>
    </source>
</reference>
<comment type="caution">
    <text evidence="3">The sequence shown here is derived from an EMBL/GenBank/DDBJ whole genome shotgun (WGS) entry which is preliminary data.</text>
</comment>
<dbReference type="InterPro" id="IPR036291">
    <property type="entry name" value="NAD(P)-bd_dom_sf"/>
</dbReference>
<dbReference type="EMBL" id="MTKT01001810">
    <property type="protein sequence ID" value="OWM83729.1"/>
    <property type="molecule type" value="Genomic_DNA"/>
</dbReference>
<dbReference type="Proteomes" id="UP000197138">
    <property type="component" value="Unassembled WGS sequence"/>
</dbReference>
<dbReference type="GO" id="GO:0005737">
    <property type="term" value="C:cytoplasm"/>
    <property type="evidence" value="ECO:0007669"/>
    <property type="project" value="TreeGrafter"/>
</dbReference>